<proteinExistence type="predicted"/>
<protein>
    <submittedName>
        <fullName evidence="1">Uncharacterized protein</fullName>
    </submittedName>
</protein>
<keyword evidence="2" id="KW-1185">Reference proteome</keyword>
<dbReference type="EMBL" id="AJVK01029378">
    <property type="status" value="NOT_ANNOTATED_CDS"/>
    <property type="molecule type" value="Genomic_DNA"/>
</dbReference>
<sequence length="74" mass="8006">EQFDYHLENVQQDLDSLQEMLNGEGYTLDINPLDGLFGDSSEILSYPLDAAAAAATTEEADGNIGLVDKLLSDD</sequence>
<evidence type="ECO:0000313" key="1">
    <source>
        <dbReference type="EnsemblMetazoa" id="PPAI004810-PA"/>
    </source>
</evidence>
<dbReference type="VEuPathDB" id="VectorBase:PPAI004810"/>
<reference evidence="1" key="1">
    <citation type="submission" date="2022-08" db="UniProtKB">
        <authorList>
            <consortium name="EnsemblMetazoa"/>
        </authorList>
    </citation>
    <scope>IDENTIFICATION</scope>
    <source>
        <strain evidence="1">Israel</strain>
    </source>
</reference>
<dbReference type="EnsemblMetazoa" id="PPAI004810-RA">
    <property type="protein sequence ID" value="PPAI004810-PA"/>
    <property type="gene ID" value="PPAI004810"/>
</dbReference>
<accession>A0A1B0GNE1</accession>
<organism evidence="1 2">
    <name type="scientific">Phlebotomus papatasi</name>
    <name type="common">Sandfly</name>
    <dbReference type="NCBI Taxonomy" id="29031"/>
    <lineage>
        <taxon>Eukaryota</taxon>
        <taxon>Metazoa</taxon>
        <taxon>Ecdysozoa</taxon>
        <taxon>Arthropoda</taxon>
        <taxon>Hexapoda</taxon>
        <taxon>Insecta</taxon>
        <taxon>Pterygota</taxon>
        <taxon>Neoptera</taxon>
        <taxon>Endopterygota</taxon>
        <taxon>Diptera</taxon>
        <taxon>Nematocera</taxon>
        <taxon>Psychodoidea</taxon>
        <taxon>Psychodidae</taxon>
        <taxon>Phlebotomus</taxon>
        <taxon>Phlebotomus</taxon>
    </lineage>
</organism>
<name>A0A1B0GNE1_PHLPP</name>
<evidence type="ECO:0000313" key="2">
    <source>
        <dbReference type="Proteomes" id="UP000092462"/>
    </source>
</evidence>
<dbReference type="VEuPathDB" id="VectorBase:PPAPM1_004351"/>
<dbReference type="AlphaFoldDB" id="A0A1B0GNE1"/>
<dbReference type="Proteomes" id="UP000092462">
    <property type="component" value="Unassembled WGS sequence"/>
</dbReference>